<evidence type="ECO:0000256" key="1">
    <source>
        <dbReference type="SAM" id="Phobius"/>
    </source>
</evidence>
<feature type="transmembrane region" description="Helical" evidence="1">
    <location>
        <begin position="6"/>
        <end position="25"/>
    </location>
</feature>
<comment type="caution">
    <text evidence="2">The sequence shown here is derived from an EMBL/GenBank/DDBJ whole genome shotgun (WGS) entry which is preliminary data.</text>
</comment>
<sequence length="99" mass="10174">MNDVVAGLIVVAVVLVGAAGLYFQLTRPDSGVMQRRRLTPTVIAGLSVAGAVGLFVFQTATGSGLPTGWQVALSGGFGAVLAGTLFLVERARRRSSDGR</sequence>
<dbReference type="EMBL" id="JAAGWG010000008">
    <property type="protein sequence ID" value="NEK85445.1"/>
    <property type="molecule type" value="Genomic_DNA"/>
</dbReference>
<organism evidence="2 3">
    <name type="scientific">Blastococcus saxobsidens</name>
    <dbReference type="NCBI Taxonomy" id="138336"/>
    <lineage>
        <taxon>Bacteria</taxon>
        <taxon>Bacillati</taxon>
        <taxon>Actinomycetota</taxon>
        <taxon>Actinomycetes</taxon>
        <taxon>Geodermatophilales</taxon>
        <taxon>Geodermatophilaceae</taxon>
        <taxon>Blastococcus</taxon>
    </lineage>
</organism>
<accession>A0A6L9W052</accession>
<dbReference type="AlphaFoldDB" id="A0A6L9W052"/>
<keyword evidence="1" id="KW-1133">Transmembrane helix</keyword>
<keyword evidence="1" id="KW-0812">Transmembrane</keyword>
<keyword evidence="1" id="KW-0472">Membrane</keyword>
<dbReference type="Proteomes" id="UP000479241">
    <property type="component" value="Unassembled WGS sequence"/>
</dbReference>
<feature type="transmembrane region" description="Helical" evidence="1">
    <location>
        <begin position="69"/>
        <end position="88"/>
    </location>
</feature>
<gene>
    <name evidence="2" type="ORF">GCU60_06670</name>
</gene>
<name>A0A6L9W052_9ACTN</name>
<feature type="transmembrane region" description="Helical" evidence="1">
    <location>
        <begin position="37"/>
        <end position="57"/>
    </location>
</feature>
<evidence type="ECO:0000313" key="3">
    <source>
        <dbReference type="Proteomes" id="UP000479241"/>
    </source>
</evidence>
<dbReference type="RefSeq" id="WP_163203464.1">
    <property type="nucleotide sequence ID" value="NZ_JAAGWG010000008.1"/>
</dbReference>
<protein>
    <submittedName>
        <fullName evidence="2">Uncharacterized protein</fullName>
    </submittedName>
</protein>
<reference evidence="2 3" key="1">
    <citation type="submission" date="2019-12" db="EMBL/GenBank/DDBJ databases">
        <title>the WGS of Blastococcus saxobsidens 67B17.</title>
        <authorList>
            <person name="Jiang Z."/>
        </authorList>
    </citation>
    <scope>NUCLEOTIDE SEQUENCE [LARGE SCALE GENOMIC DNA]</scope>
    <source>
        <strain evidence="2 3">67B17</strain>
    </source>
</reference>
<evidence type="ECO:0000313" key="2">
    <source>
        <dbReference type="EMBL" id="NEK85445.1"/>
    </source>
</evidence>
<proteinExistence type="predicted"/>